<dbReference type="Pfam" id="PF13202">
    <property type="entry name" value="EF-hand_5"/>
    <property type="match status" value="1"/>
</dbReference>
<dbReference type="Proteomes" id="UP000004994">
    <property type="component" value="Chromosome 4"/>
</dbReference>
<organism evidence="5">
    <name type="scientific">Solanum lycopersicum</name>
    <name type="common">Tomato</name>
    <name type="synonym">Lycopersicon esculentum</name>
    <dbReference type="NCBI Taxonomy" id="4081"/>
    <lineage>
        <taxon>Eukaryota</taxon>
        <taxon>Viridiplantae</taxon>
        <taxon>Streptophyta</taxon>
        <taxon>Embryophyta</taxon>
        <taxon>Tracheophyta</taxon>
        <taxon>Spermatophyta</taxon>
        <taxon>Magnoliopsida</taxon>
        <taxon>eudicotyledons</taxon>
        <taxon>Gunneridae</taxon>
        <taxon>Pentapetalae</taxon>
        <taxon>asterids</taxon>
        <taxon>lamiids</taxon>
        <taxon>Solanales</taxon>
        <taxon>Solanaceae</taxon>
        <taxon>Solanoideae</taxon>
        <taxon>Solaneae</taxon>
        <taxon>Solanum</taxon>
        <taxon>Solanum subgen. Lycopersicon</taxon>
    </lineage>
</organism>
<dbReference type="GO" id="GO:0005737">
    <property type="term" value="C:cytoplasm"/>
    <property type="evidence" value="ECO:0000318"/>
    <property type="project" value="GO_Central"/>
</dbReference>
<evidence type="ECO:0000259" key="4">
    <source>
        <dbReference type="PROSITE" id="PS50222"/>
    </source>
</evidence>
<dbReference type="Gene3D" id="1.10.238.10">
    <property type="entry name" value="EF-hand"/>
    <property type="match status" value="3"/>
</dbReference>
<dbReference type="Pfam" id="PF13499">
    <property type="entry name" value="EF-hand_7"/>
    <property type="match status" value="2"/>
</dbReference>
<dbReference type="GO" id="GO:0005509">
    <property type="term" value="F:calcium ion binding"/>
    <property type="evidence" value="ECO:0000318"/>
    <property type="project" value="GO_Central"/>
</dbReference>
<reference evidence="5" key="1">
    <citation type="journal article" date="2012" name="Nature">
        <title>The tomato genome sequence provides insights into fleshy fruit evolution.</title>
        <authorList>
            <consortium name="Tomato Genome Consortium"/>
        </authorList>
    </citation>
    <scope>NUCLEOTIDE SEQUENCE [LARGE SCALE GENOMIC DNA]</scope>
    <source>
        <strain evidence="5">cv. Heinz 1706</strain>
    </source>
</reference>
<feature type="domain" description="EF-hand" evidence="4">
    <location>
        <begin position="108"/>
        <end position="143"/>
    </location>
</feature>
<dbReference type="SUPFAM" id="SSF47473">
    <property type="entry name" value="EF-hand"/>
    <property type="match status" value="2"/>
</dbReference>
<dbReference type="InterPro" id="IPR018247">
    <property type="entry name" value="EF_Hand_1_Ca_BS"/>
</dbReference>
<dbReference type="AlphaFoldDB" id="K4BUZ2"/>
<dbReference type="PROSITE" id="PS00018">
    <property type="entry name" value="EF_HAND_1"/>
    <property type="match status" value="5"/>
</dbReference>
<feature type="domain" description="EF-hand" evidence="4">
    <location>
        <begin position="204"/>
        <end position="239"/>
    </location>
</feature>
<dbReference type="Pfam" id="PF13405">
    <property type="entry name" value="EF-hand_6"/>
    <property type="match status" value="1"/>
</dbReference>
<keyword evidence="6" id="KW-1185">Reference proteome</keyword>
<dbReference type="InterPro" id="IPR039647">
    <property type="entry name" value="EF_hand_pair_protein_CML-like"/>
</dbReference>
<keyword evidence="3" id="KW-0106">Calcium</keyword>
<dbReference type="FunFam" id="1.10.238.10:FF:000961">
    <property type="entry name" value="Uncharacterized protein"/>
    <property type="match status" value="2"/>
</dbReference>
<keyword evidence="1" id="KW-0479">Metal-binding</keyword>
<feature type="domain" description="EF-hand" evidence="4">
    <location>
        <begin position="151"/>
        <end position="179"/>
    </location>
</feature>
<dbReference type="PROSITE" id="PS50222">
    <property type="entry name" value="EF_HAND_2"/>
    <property type="match status" value="5"/>
</dbReference>
<dbReference type="HOGENOM" id="CLU_984848_0_0_1"/>
<dbReference type="InParanoid" id="K4BUZ2"/>
<dbReference type="CDD" id="cd00051">
    <property type="entry name" value="EFh"/>
    <property type="match status" value="3"/>
</dbReference>
<dbReference type="eggNOG" id="KOG0027">
    <property type="taxonomic scope" value="Eukaryota"/>
</dbReference>
<dbReference type="SMART" id="SM00054">
    <property type="entry name" value="EFh"/>
    <property type="match status" value="6"/>
</dbReference>
<dbReference type="InterPro" id="IPR002048">
    <property type="entry name" value="EF_hand_dom"/>
</dbReference>
<protein>
    <recommendedName>
        <fullName evidence="4">EF-hand domain-containing protein</fullName>
    </recommendedName>
</protein>
<evidence type="ECO:0000313" key="5">
    <source>
        <dbReference type="EnsemblPlants" id="Solyc04g079080.2.1"/>
    </source>
</evidence>
<reference evidence="5" key="2">
    <citation type="submission" date="2015-06" db="UniProtKB">
        <authorList>
            <consortium name="EnsemblPlants"/>
        </authorList>
    </citation>
    <scope>IDENTIFICATION</scope>
    <source>
        <strain evidence="5">cv. Heinz 1706</strain>
    </source>
</reference>
<feature type="domain" description="EF-hand" evidence="4">
    <location>
        <begin position="240"/>
        <end position="275"/>
    </location>
</feature>
<dbReference type="OMA" id="CCDANND"/>
<evidence type="ECO:0000313" key="6">
    <source>
        <dbReference type="Proteomes" id="UP000004994"/>
    </source>
</evidence>
<dbReference type="PhylomeDB" id="K4BUZ2"/>
<keyword evidence="2" id="KW-0677">Repeat</keyword>
<name>K4BUZ2_SOLLC</name>
<evidence type="ECO:0000256" key="1">
    <source>
        <dbReference type="ARBA" id="ARBA00022723"/>
    </source>
</evidence>
<accession>K4BUZ2</accession>
<sequence length="283" mass="32812">MLSFFRPSRNNKIKCPCSHVHLSDEQLINIIKMYDSNGDNYLNKEDLKKLFQQLGSNAPRWRAARAIHHADKNGDGRIDMSTMELDQLVKYARKHGNIIRCTCGQVPLTEVQLTNIFKQCDFNRDGYLTKEDLTEAFRQLGSTFPGYRAGRALHRADKNGDGLIDKKELDKLVEYARKRGYRLRNMAFKNIEYRSVSSDGKREMTLAEFKRWLKKFDENKDGKISKEDLREAVRSNGGWFRRIKVHRAVKYADVNGDGSIDEDEIMNLAEFALKHLGIRIVSY</sequence>
<evidence type="ECO:0000256" key="2">
    <source>
        <dbReference type="ARBA" id="ARBA00022737"/>
    </source>
</evidence>
<dbReference type="PaxDb" id="4081-Solyc04g079080.2.1"/>
<dbReference type="STRING" id="4081.K4BUZ2"/>
<proteinExistence type="predicted"/>
<dbReference type="EnsemblPlants" id="Solyc04g079080.2.1">
    <property type="protein sequence ID" value="Solyc04g079080.2.1"/>
    <property type="gene ID" value="Solyc04g079080.2"/>
</dbReference>
<dbReference type="GO" id="GO:0030234">
    <property type="term" value="F:enzyme regulator activity"/>
    <property type="evidence" value="ECO:0000318"/>
    <property type="project" value="GO_Central"/>
</dbReference>
<feature type="domain" description="EF-hand" evidence="4">
    <location>
        <begin position="22"/>
        <end position="57"/>
    </location>
</feature>
<dbReference type="InterPro" id="IPR011992">
    <property type="entry name" value="EF-hand-dom_pair"/>
</dbReference>
<dbReference type="PANTHER" id="PTHR10891">
    <property type="entry name" value="EF-HAND CALCIUM-BINDING DOMAIN CONTAINING PROTEIN"/>
    <property type="match status" value="1"/>
</dbReference>
<evidence type="ECO:0000256" key="3">
    <source>
        <dbReference type="ARBA" id="ARBA00022837"/>
    </source>
</evidence>
<dbReference type="Gramene" id="Solyc04g079080.2.1">
    <property type="protein sequence ID" value="Solyc04g079080.2.1"/>
    <property type="gene ID" value="Solyc04g079080.2"/>
</dbReference>